<dbReference type="Gene3D" id="3.10.620.30">
    <property type="match status" value="1"/>
</dbReference>
<feature type="region of interest" description="Disordered" evidence="1">
    <location>
        <begin position="1"/>
        <end position="159"/>
    </location>
</feature>
<proteinExistence type="predicted"/>
<dbReference type="PANTHER" id="PTHR46333:SF5">
    <property type="entry name" value="TRANSGLUTAMINASE-LIKE DOMAIN-CONTAINING PROTEIN"/>
    <property type="match status" value="1"/>
</dbReference>
<feature type="region of interest" description="Disordered" evidence="1">
    <location>
        <begin position="194"/>
        <end position="244"/>
    </location>
</feature>
<accession>A0ABR3G7G7</accession>
<reference evidence="3 4" key="1">
    <citation type="submission" date="2024-02" db="EMBL/GenBank/DDBJ databases">
        <title>Discinaceae phylogenomics.</title>
        <authorList>
            <person name="Dirks A.C."/>
            <person name="James T.Y."/>
        </authorList>
    </citation>
    <scope>NUCLEOTIDE SEQUENCE [LARGE SCALE GENOMIC DNA]</scope>
    <source>
        <strain evidence="3 4">ACD0624</strain>
    </source>
</reference>
<feature type="compositionally biased region" description="Pro residues" evidence="1">
    <location>
        <begin position="220"/>
        <end position="234"/>
    </location>
</feature>
<organism evidence="3 4">
    <name type="scientific">Discina gigas</name>
    <dbReference type="NCBI Taxonomy" id="1032678"/>
    <lineage>
        <taxon>Eukaryota</taxon>
        <taxon>Fungi</taxon>
        <taxon>Dikarya</taxon>
        <taxon>Ascomycota</taxon>
        <taxon>Pezizomycotina</taxon>
        <taxon>Pezizomycetes</taxon>
        <taxon>Pezizales</taxon>
        <taxon>Discinaceae</taxon>
        <taxon>Discina</taxon>
    </lineage>
</organism>
<name>A0ABR3G7G7_9PEZI</name>
<dbReference type="Pfam" id="PF01841">
    <property type="entry name" value="Transglut_core"/>
    <property type="match status" value="1"/>
</dbReference>
<dbReference type="Proteomes" id="UP001447188">
    <property type="component" value="Unassembled WGS sequence"/>
</dbReference>
<feature type="compositionally biased region" description="Pro residues" evidence="1">
    <location>
        <begin position="31"/>
        <end position="48"/>
    </location>
</feature>
<sequence>MEHQSTGAGTSIRERMAMLQLDQVARNTPRGPIPPPPPPRQPPRPPLPSRASTTSTTTSFSSSSSTTNPSTPKRQVPPPLPSRKTSRSSIAESFVSVASTSSTNSSGSTSTTRSLPPLYTGKESLPFQLPDKKPEPVKRVNSLPPNDYLPRGRKAPPLPVRRTTTITTTTTAVHPPPSRRGDNPVLLTRSLPPLPARNVENAPSVPTRPSVSNSCACSEGPPPIPRGTRPPPVPKSSRPTARVALSDSPLPCLSCYDFSGPDRHAGLPQFHRSRVTSLSSLALALTEPFPSALDKARALFTWLHHNVSYDVASYFNSAIPSQDPESTLRSGLAVCAGYAELFAALALHSGLEAVVVGGHGKGYGFSENPGSPPPPYEGNHAWNAVKLAPNYWHLIDPCWGAGHIQGPPTSTYTAALSTENFISPPSIFGRKHFPEQPRHQHREDGRVLTWAEYIAPTIETPKCYVQFTDLFKFSKETLLPATRHITGGGAERFVVTLPCLHLPPIMPRDEYVFFLNVGTEFSVKNFYVLAPDGTGRGYECVVELPRERDLKVTLYYVRDFDGREGKGLGSDYFLKKVGKCGWGWCPVVEWGGTG</sequence>
<evidence type="ECO:0000313" key="4">
    <source>
        <dbReference type="Proteomes" id="UP001447188"/>
    </source>
</evidence>
<dbReference type="InterPro" id="IPR002931">
    <property type="entry name" value="Transglutaminase-like"/>
</dbReference>
<feature type="compositionally biased region" description="Low complexity" evidence="1">
    <location>
        <begin position="93"/>
        <end position="114"/>
    </location>
</feature>
<dbReference type="PANTHER" id="PTHR46333">
    <property type="entry name" value="CYTOKINESIS PROTEIN 3"/>
    <property type="match status" value="1"/>
</dbReference>
<feature type="domain" description="Transglutaminase-like" evidence="2">
    <location>
        <begin position="327"/>
        <end position="399"/>
    </location>
</feature>
<dbReference type="EMBL" id="JBBBZM010000202">
    <property type="protein sequence ID" value="KAL0631892.1"/>
    <property type="molecule type" value="Genomic_DNA"/>
</dbReference>
<comment type="caution">
    <text evidence="3">The sequence shown here is derived from an EMBL/GenBank/DDBJ whole genome shotgun (WGS) entry which is preliminary data.</text>
</comment>
<keyword evidence="4" id="KW-1185">Reference proteome</keyword>
<evidence type="ECO:0000259" key="2">
    <source>
        <dbReference type="SMART" id="SM00460"/>
    </source>
</evidence>
<dbReference type="InterPro" id="IPR052557">
    <property type="entry name" value="CAP/Cytokinesis_protein"/>
</dbReference>
<gene>
    <name evidence="3" type="ORF">Q9L58_009245</name>
</gene>
<protein>
    <recommendedName>
        <fullName evidence="2">Transglutaminase-like domain-containing protein</fullName>
    </recommendedName>
</protein>
<dbReference type="InterPro" id="IPR038765">
    <property type="entry name" value="Papain-like_cys_pep_sf"/>
</dbReference>
<evidence type="ECO:0000313" key="3">
    <source>
        <dbReference type="EMBL" id="KAL0631892.1"/>
    </source>
</evidence>
<dbReference type="SUPFAM" id="SSF54001">
    <property type="entry name" value="Cysteine proteinases"/>
    <property type="match status" value="1"/>
</dbReference>
<feature type="compositionally biased region" description="Low complexity" evidence="1">
    <location>
        <begin position="49"/>
        <end position="72"/>
    </location>
</feature>
<feature type="compositionally biased region" description="Polar residues" evidence="1">
    <location>
        <begin position="207"/>
        <end position="216"/>
    </location>
</feature>
<dbReference type="SMART" id="SM00460">
    <property type="entry name" value="TGc"/>
    <property type="match status" value="1"/>
</dbReference>
<evidence type="ECO:0000256" key="1">
    <source>
        <dbReference type="SAM" id="MobiDB-lite"/>
    </source>
</evidence>